<dbReference type="Pfam" id="PF00072">
    <property type="entry name" value="Response_reg"/>
    <property type="match status" value="1"/>
</dbReference>
<dbReference type="InterPro" id="IPR000792">
    <property type="entry name" value="Tscrpt_reg_LuxR_C"/>
</dbReference>
<dbReference type="SMART" id="SM00448">
    <property type="entry name" value="REC"/>
    <property type="match status" value="1"/>
</dbReference>
<feature type="domain" description="HTH luxR-type" evidence="4">
    <location>
        <begin position="134"/>
        <end position="199"/>
    </location>
</feature>
<dbReference type="EMBL" id="JAGIOO010000001">
    <property type="protein sequence ID" value="MBP2474208.1"/>
    <property type="molecule type" value="Genomic_DNA"/>
</dbReference>
<dbReference type="PANTHER" id="PTHR43214">
    <property type="entry name" value="TWO-COMPONENT RESPONSE REGULATOR"/>
    <property type="match status" value="1"/>
</dbReference>
<dbReference type="InterPro" id="IPR016032">
    <property type="entry name" value="Sig_transdc_resp-reg_C-effctor"/>
</dbReference>
<dbReference type="InterPro" id="IPR058245">
    <property type="entry name" value="NreC/VraR/RcsB-like_REC"/>
</dbReference>
<dbReference type="SUPFAM" id="SSF52172">
    <property type="entry name" value="CheY-like"/>
    <property type="match status" value="1"/>
</dbReference>
<dbReference type="InterPro" id="IPR001789">
    <property type="entry name" value="Sig_transdc_resp-reg_receiver"/>
</dbReference>
<dbReference type="Pfam" id="PF00196">
    <property type="entry name" value="GerE"/>
    <property type="match status" value="1"/>
</dbReference>
<dbReference type="CDD" id="cd17535">
    <property type="entry name" value="REC_NarL-like"/>
    <property type="match status" value="1"/>
</dbReference>
<evidence type="ECO:0000259" key="4">
    <source>
        <dbReference type="PROSITE" id="PS50043"/>
    </source>
</evidence>
<keyword evidence="1 3" id="KW-0597">Phosphoprotein</keyword>
<dbReference type="GO" id="GO:0003677">
    <property type="term" value="F:DNA binding"/>
    <property type="evidence" value="ECO:0007669"/>
    <property type="project" value="UniProtKB-KW"/>
</dbReference>
<feature type="modified residue" description="4-aspartylphosphate" evidence="3">
    <location>
        <position position="61"/>
    </location>
</feature>
<accession>A0ABS5AC99</accession>
<evidence type="ECO:0000259" key="5">
    <source>
        <dbReference type="PROSITE" id="PS50110"/>
    </source>
</evidence>
<dbReference type="Gene3D" id="1.10.10.10">
    <property type="entry name" value="Winged helix-like DNA-binding domain superfamily/Winged helix DNA-binding domain"/>
    <property type="match status" value="1"/>
</dbReference>
<dbReference type="InterPro" id="IPR036388">
    <property type="entry name" value="WH-like_DNA-bd_sf"/>
</dbReference>
<evidence type="ECO:0000313" key="7">
    <source>
        <dbReference type="Proteomes" id="UP001519363"/>
    </source>
</evidence>
<evidence type="ECO:0000313" key="6">
    <source>
        <dbReference type="EMBL" id="MBP2474208.1"/>
    </source>
</evidence>
<sequence>MDSTPALPPLRILVADDHPLFRIGLRELLTRDGHTVVGLAADGMEAVRLAREESPDLVLLDLTMPVMDGHEAATRIIRANPATKVIILTVAEDHDAILNSIKSGASGHLLKGAGPAELREAITKALREGEGPPAPRTSPDLTPREQQLLRLLSRQLDNATIAEHLLLSPKTVRNTITKIQSKLGLKDRNSLIRYGVKHGLDE</sequence>
<keyword evidence="2 6" id="KW-0238">DNA-binding</keyword>
<dbReference type="PROSITE" id="PS50110">
    <property type="entry name" value="RESPONSE_REGULATORY"/>
    <property type="match status" value="1"/>
</dbReference>
<dbReference type="InterPro" id="IPR011006">
    <property type="entry name" value="CheY-like_superfamily"/>
</dbReference>
<name>A0ABS5AC99_9PSEU</name>
<reference evidence="6 7" key="1">
    <citation type="submission" date="2021-03" db="EMBL/GenBank/DDBJ databases">
        <title>Sequencing the genomes of 1000 actinobacteria strains.</title>
        <authorList>
            <person name="Klenk H.-P."/>
        </authorList>
    </citation>
    <scope>NUCLEOTIDE SEQUENCE [LARGE SCALE GENOMIC DNA]</scope>
    <source>
        <strain evidence="6 7">DSM 44580</strain>
    </source>
</reference>
<dbReference type="Proteomes" id="UP001519363">
    <property type="component" value="Unassembled WGS sequence"/>
</dbReference>
<gene>
    <name evidence="6" type="ORF">JOF53_003080</name>
</gene>
<dbReference type="SMART" id="SM00421">
    <property type="entry name" value="HTH_LUXR"/>
    <property type="match status" value="1"/>
</dbReference>
<dbReference type="RefSeq" id="WP_158103295.1">
    <property type="nucleotide sequence ID" value="NZ_JAGIOO010000001.1"/>
</dbReference>
<evidence type="ECO:0000256" key="1">
    <source>
        <dbReference type="ARBA" id="ARBA00022553"/>
    </source>
</evidence>
<dbReference type="PRINTS" id="PR00038">
    <property type="entry name" value="HTHLUXR"/>
</dbReference>
<dbReference type="PROSITE" id="PS50043">
    <property type="entry name" value="HTH_LUXR_2"/>
    <property type="match status" value="1"/>
</dbReference>
<comment type="caution">
    <text evidence="6">The sequence shown here is derived from an EMBL/GenBank/DDBJ whole genome shotgun (WGS) entry which is preliminary data.</text>
</comment>
<organism evidence="6 7">
    <name type="scientific">Crossiella equi</name>
    <dbReference type="NCBI Taxonomy" id="130796"/>
    <lineage>
        <taxon>Bacteria</taxon>
        <taxon>Bacillati</taxon>
        <taxon>Actinomycetota</taxon>
        <taxon>Actinomycetes</taxon>
        <taxon>Pseudonocardiales</taxon>
        <taxon>Pseudonocardiaceae</taxon>
        <taxon>Crossiella</taxon>
    </lineage>
</organism>
<proteinExistence type="predicted"/>
<dbReference type="Gene3D" id="3.40.50.2300">
    <property type="match status" value="1"/>
</dbReference>
<protein>
    <submittedName>
        <fullName evidence="6">DNA-binding NarL/FixJ family response regulator</fullName>
    </submittedName>
</protein>
<dbReference type="SUPFAM" id="SSF46894">
    <property type="entry name" value="C-terminal effector domain of the bipartite response regulators"/>
    <property type="match status" value="1"/>
</dbReference>
<evidence type="ECO:0000256" key="2">
    <source>
        <dbReference type="ARBA" id="ARBA00023125"/>
    </source>
</evidence>
<evidence type="ECO:0000256" key="3">
    <source>
        <dbReference type="PROSITE-ProRule" id="PRU00169"/>
    </source>
</evidence>
<dbReference type="InterPro" id="IPR039420">
    <property type="entry name" value="WalR-like"/>
</dbReference>
<keyword evidence="7" id="KW-1185">Reference proteome</keyword>
<feature type="domain" description="Response regulatory" evidence="5">
    <location>
        <begin position="11"/>
        <end position="126"/>
    </location>
</feature>